<protein>
    <submittedName>
        <fullName evidence="1">Nitrogen regulatory protein P-II</fullName>
    </submittedName>
</protein>
<dbReference type="InterPro" id="IPR011322">
    <property type="entry name" value="N-reg_PII-like_a/b"/>
</dbReference>
<dbReference type="AlphaFoldDB" id="A0A2L2BNQ1"/>
<dbReference type="GO" id="GO:0030234">
    <property type="term" value="F:enzyme regulator activity"/>
    <property type="evidence" value="ECO:0007669"/>
    <property type="project" value="InterPro"/>
</dbReference>
<dbReference type="InterPro" id="IPR015867">
    <property type="entry name" value="N-reg_PII/ATP_PRibTrfase_C"/>
</dbReference>
<dbReference type="InterPro" id="IPR002187">
    <property type="entry name" value="N-reg_PII"/>
</dbReference>
<dbReference type="Pfam" id="PF00543">
    <property type="entry name" value="P-II"/>
    <property type="match status" value="1"/>
</dbReference>
<keyword evidence="2" id="KW-1185">Reference proteome</keyword>
<dbReference type="KEGG" id="psai:C3B54_11270"/>
<dbReference type="SUPFAM" id="SSF54913">
    <property type="entry name" value="GlnB-like"/>
    <property type="match status" value="1"/>
</dbReference>
<evidence type="ECO:0000313" key="2">
    <source>
        <dbReference type="Proteomes" id="UP000243077"/>
    </source>
</evidence>
<proteinExistence type="predicted"/>
<dbReference type="OrthoDB" id="330665at2"/>
<dbReference type="Proteomes" id="UP000243077">
    <property type="component" value="Chromosome"/>
</dbReference>
<gene>
    <name evidence="1" type="ORF">C3B54_11270</name>
</gene>
<dbReference type="EMBL" id="CP026923">
    <property type="protein sequence ID" value="AVG23268.1"/>
    <property type="molecule type" value="Genomic_DNA"/>
</dbReference>
<dbReference type="Gene3D" id="3.30.70.120">
    <property type="match status" value="1"/>
</dbReference>
<dbReference type="GO" id="GO:0006808">
    <property type="term" value="P:regulation of nitrogen utilization"/>
    <property type="evidence" value="ECO:0007669"/>
    <property type="project" value="InterPro"/>
</dbReference>
<sequence>MELTSRTVVTIVAESALESRLIGDLQTAGVPGYTVTPAHGAGVRGQREGDIQGGNIRIETVLPHDTAVAILSMLQEKYFSHYACVAWLSEASVVRGEHF</sequence>
<name>A0A2L2BNQ1_9MICO</name>
<reference evidence="1 2" key="1">
    <citation type="submission" date="2018-02" db="EMBL/GenBank/DDBJ databases">
        <title>Complete genome of the streamlined marine actinobacterium Pontimonas salivibrio CL-TW6 adapted to coastal planktonic lifestype.</title>
        <authorList>
            <person name="Cho B.C."/>
            <person name="Hardies S.C."/>
            <person name="Jang G.I."/>
            <person name="Hwang C.Y."/>
        </authorList>
    </citation>
    <scope>NUCLEOTIDE SEQUENCE [LARGE SCALE GENOMIC DNA]</scope>
    <source>
        <strain evidence="1 2">CL-TW6</strain>
    </source>
</reference>
<accession>A0A2L2BNQ1</accession>
<organism evidence="1 2">
    <name type="scientific">Pontimonas salivibrio</name>
    <dbReference type="NCBI Taxonomy" id="1159327"/>
    <lineage>
        <taxon>Bacteria</taxon>
        <taxon>Bacillati</taxon>
        <taxon>Actinomycetota</taxon>
        <taxon>Actinomycetes</taxon>
        <taxon>Micrococcales</taxon>
        <taxon>Microbacteriaceae</taxon>
        <taxon>Pontimonas</taxon>
    </lineage>
</organism>
<evidence type="ECO:0000313" key="1">
    <source>
        <dbReference type="EMBL" id="AVG23268.1"/>
    </source>
</evidence>
<dbReference type="RefSeq" id="WP_104912904.1">
    <property type="nucleotide sequence ID" value="NZ_CP026923.1"/>
</dbReference>